<proteinExistence type="predicted"/>
<dbReference type="Proteomes" id="UP000287823">
    <property type="component" value="Unassembled WGS sequence"/>
</dbReference>
<keyword evidence="2" id="KW-0732">Signal</keyword>
<evidence type="ECO:0000256" key="1">
    <source>
        <dbReference type="SAM" id="MobiDB-lite"/>
    </source>
</evidence>
<sequence>MGVKLLALMAAGAMLIPSVATSAELDFTWGDADKFTDIESGDENRTRFRQRIAEGFEQIFQQNAEQLPSDQTLKVTITNVDLAGHVDMSGTERLRIVQRGHPPMVSFSYELLDADGNSLASGEERLRGRSAGSSASRTQRGSQSLLTHEREMLNDWFRETFDDAFDMDN</sequence>
<evidence type="ECO:0000313" key="4">
    <source>
        <dbReference type="Proteomes" id="UP000287823"/>
    </source>
</evidence>
<dbReference type="Pfam" id="PF11454">
    <property type="entry name" value="DUF3016"/>
    <property type="match status" value="1"/>
</dbReference>
<name>A0A432WFP0_9GAMM</name>
<evidence type="ECO:0008006" key="5">
    <source>
        <dbReference type="Google" id="ProtNLM"/>
    </source>
</evidence>
<reference evidence="3 4" key="1">
    <citation type="journal article" date="2011" name="Front. Microbiol.">
        <title>Genomic signatures of strain selection and enhancement in Bacillus atrophaeus var. globigii, a historical biowarfare simulant.</title>
        <authorList>
            <person name="Gibbons H.S."/>
            <person name="Broomall S.M."/>
            <person name="McNew L.A."/>
            <person name="Daligault H."/>
            <person name="Chapman C."/>
            <person name="Bruce D."/>
            <person name="Karavis M."/>
            <person name="Krepps M."/>
            <person name="McGregor P.A."/>
            <person name="Hong C."/>
            <person name="Park K.H."/>
            <person name="Akmal A."/>
            <person name="Feldman A."/>
            <person name="Lin J.S."/>
            <person name="Chang W.E."/>
            <person name="Higgs B.W."/>
            <person name="Demirev P."/>
            <person name="Lindquist J."/>
            <person name="Liem A."/>
            <person name="Fochler E."/>
            <person name="Read T.D."/>
            <person name="Tapia R."/>
            <person name="Johnson S."/>
            <person name="Bishop-Lilly K.A."/>
            <person name="Detter C."/>
            <person name="Han C."/>
            <person name="Sozhamannan S."/>
            <person name="Rosenzweig C.N."/>
            <person name="Skowronski E.W."/>
        </authorList>
    </citation>
    <scope>NUCLEOTIDE SEQUENCE [LARGE SCALE GENOMIC DNA]</scope>
    <source>
        <strain evidence="3 4">Y4G10-17</strain>
    </source>
</reference>
<dbReference type="InterPro" id="IPR021557">
    <property type="entry name" value="DUF3016"/>
</dbReference>
<evidence type="ECO:0000313" key="3">
    <source>
        <dbReference type="EMBL" id="RUO32626.1"/>
    </source>
</evidence>
<dbReference type="AlphaFoldDB" id="A0A432WFP0"/>
<accession>A0A432WFP0</accession>
<dbReference type="EMBL" id="PIPO01000004">
    <property type="protein sequence ID" value="RUO32626.1"/>
    <property type="molecule type" value="Genomic_DNA"/>
</dbReference>
<feature type="signal peptide" evidence="2">
    <location>
        <begin position="1"/>
        <end position="22"/>
    </location>
</feature>
<feature type="compositionally biased region" description="Low complexity" evidence="1">
    <location>
        <begin position="129"/>
        <end position="144"/>
    </location>
</feature>
<comment type="caution">
    <text evidence="3">The sequence shown here is derived from an EMBL/GenBank/DDBJ whole genome shotgun (WGS) entry which is preliminary data.</text>
</comment>
<gene>
    <name evidence="3" type="ORF">CWE14_10845</name>
</gene>
<dbReference type="RefSeq" id="WP_126799383.1">
    <property type="nucleotide sequence ID" value="NZ_PIPO01000004.1"/>
</dbReference>
<evidence type="ECO:0000256" key="2">
    <source>
        <dbReference type="SAM" id="SignalP"/>
    </source>
</evidence>
<protein>
    <recommendedName>
        <fullName evidence="5">DUF3016 domain-containing protein</fullName>
    </recommendedName>
</protein>
<keyword evidence="4" id="KW-1185">Reference proteome</keyword>
<organism evidence="3 4">
    <name type="scientific">Aliidiomarina soli</name>
    <dbReference type="NCBI Taxonomy" id="1928574"/>
    <lineage>
        <taxon>Bacteria</taxon>
        <taxon>Pseudomonadati</taxon>
        <taxon>Pseudomonadota</taxon>
        <taxon>Gammaproteobacteria</taxon>
        <taxon>Alteromonadales</taxon>
        <taxon>Idiomarinaceae</taxon>
        <taxon>Aliidiomarina</taxon>
    </lineage>
</organism>
<feature type="chain" id="PRO_5019407027" description="DUF3016 domain-containing protein" evidence="2">
    <location>
        <begin position="23"/>
        <end position="169"/>
    </location>
</feature>
<feature type="region of interest" description="Disordered" evidence="1">
    <location>
        <begin position="123"/>
        <end position="144"/>
    </location>
</feature>